<accession>T1GU50</accession>
<evidence type="ECO:0000313" key="2">
    <source>
        <dbReference type="Proteomes" id="UP000015102"/>
    </source>
</evidence>
<proteinExistence type="predicted"/>
<dbReference type="Proteomes" id="UP000015102">
    <property type="component" value="Unassembled WGS sequence"/>
</dbReference>
<name>T1GU50_MEGSC</name>
<dbReference type="AlphaFoldDB" id="T1GU50"/>
<keyword evidence="2" id="KW-1185">Reference proteome</keyword>
<evidence type="ECO:0000313" key="1">
    <source>
        <dbReference type="EnsemblMetazoa" id="MESCA007257-PA"/>
    </source>
</evidence>
<organism evidence="1 2">
    <name type="scientific">Megaselia scalaris</name>
    <name type="common">Humpbacked fly</name>
    <name type="synonym">Phora scalaris</name>
    <dbReference type="NCBI Taxonomy" id="36166"/>
    <lineage>
        <taxon>Eukaryota</taxon>
        <taxon>Metazoa</taxon>
        <taxon>Ecdysozoa</taxon>
        <taxon>Arthropoda</taxon>
        <taxon>Hexapoda</taxon>
        <taxon>Insecta</taxon>
        <taxon>Pterygota</taxon>
        <taxon>Neoptera</taxon>
        <taxon>Endopterygota</taxon>
        <taxon>Diptera</taxon>
        <taxon>Brachycera</taxon>
        <taxon>Muscomorpha</taxon>
        <taxon>Platypezoidea</taxon>
        <taxon>Phoridae</taxon>
        <taxon>Megaseliini</taxon>
        <taxon>Megaselia</taxon>
    </lineage>
</organism>
<dbReference type="EnsemblMetazoa" id="MESCA007257-RA">
    <property type="protein sequence ID" value="MESCA007257-PA"/>
    <property type="gene ID" value="MESCA007257"/>
</dbReference>
<reference evidence="2" key="1">
    <citation type="submission" date="2013-02" db="EMBL/GenBank/DDBJ databases">
        <authorList>
            <person name="Hughes D."/>
        </authorList>
    </citation>
    <scope>NUCLEOTIDE SEQUENCE</scope>
    <source>
        <strain>Durham</strain>
        <strain evidence="2">NC isolate 2 -- Noor lab</strain>
    </source>
</reference>
<reference evidence="1" key="2">
    <citation type="submission" date="2015-06" db="UniProtKB">
        <authorList>
            <consortium name="EnsemblMetazoa"/>
        </authorList>
    </citation>
    <scope>IDENTIFICATION</scope>
</reference>
<dbReference type="EMBL" id="CAQQ02005563">
    <property type="status" value="NOT_ANNOTATED_CDS"/>
    <property type="molecule type" value="Genomic_DNA"/>
</dbReference>
<dbReference type="EMBL" id="CAQQ02005564">
    <property type="status" value="NOT_ANNOTATED_CDS"/>
    <property type="molecule type" value="Genomic_DNA"/>
</dbReference>
<dbReference type="HOGENOM" id="CLU_2657297_0_0_1"/>
<sequence>MRIPTFINSFSGHEYIAFETAFSQTCKPPFRNPRKADWKKFKTIATARINQQQRDQPYGYSLLDTGNLNRMGIPEF</sequence>
<protein>
    <submittedName>
        <fullName evidence="1">Uncharacterized protein</fullName>
    </submittedName>
</protein>